<feature type="compositionally biased region" description="Pro residues" evidence="1">
    <location>
        <begin position="101"/>
        <end position="111"/>
    </location>
</feature>
<dbReference type="Gramene" id="TraesCLE_scaffold_107310_01G000300.1">
    <property type="protein sequence ID" value="TraesCLE_scaffold_107310_01G000300.1"/>
    <property type="gene ID" value="TraesCLE_scaffold_107310_01G000300"/>
</dbReference>
<protein>
    <recommendedName>
        <fullName evidence="2">TNase-like domain-containing protein</fullName>
    </recommendedName>
</protein>
<dbReference type="EnsemblPlants" id="TraesCS5A02G150200.1">
    <property type="protein sequence ID" value="TraesCS5A02G150200.1"/>
    <property type="gene ID" value="TraesCS5A02G150200"/>
</dbReference>
<dbReference type="Gramene" id="TraesJUL5A03G02665930.1">
    <property type="protein sequence ID" value="TraesJUL5A03G02665930.1"/>
    <property type="gene ID" value="TraesJUL5A03G02665930"/>
</dbReference>
<name>A0A3B6KG94_WHEAT</name>
<dbReference type="Gramene" id="TraesCS5A02G150200.1">
    <property type="protein sequence ID" value="TraesCS5A02G150200.1"/>
    <property type="gene ID" value="TraesCS5A02G150200"/>
</dbReference>
<gene>
    <name evidence="3" type="primary">LOC123103194</name>
</gene>
<dbReference type="InterPro" id="IPR016071">
    <property type="entry name" value="Staphylococal_nuclease_OB-fold"/>
</dbReference>
<evidence type="ECO:0000313" key="3">
    <source>
        <dbReference type="EnsemblPlants" id="TraesCS5A02G150200.1"/>
    </source>
</evidence>
<reference evidence="3" key="2">
    <citation type="submission" date="2018-10" db="UniProtKB">
        <authorList>
            <consortium name="EnsemblPlants"/>
        </authorList>
    </citation>
    <scope>IDENTIFICATION</scope>
</reference>
<dbReference type="InterPro" id="IPR035437">
    <property type="entry name" value="SNase_OB-fold_sf"/>
</dbReference>
<dbReference type="RefSeq" id="XP_044380635.1">
    <property type="nucleotide sequence ID" value="XM_044524700.1"/>
</dbReference>
<dbReference type="PROSITE" id="PS50830">
    <property type="entry name" value="TNASE_3"/>
    <property type="match status" value="1"/>
</dbReference>
<dbReference type="SMART" id="SM00318">
    <property type="entry name" value="SNc"/>
    <property type="match status" value="1"/>
</dbReference>
<dbReference type="Gramene" id="TraesROB_scaffold_016850_01G000100.1">
    <property type="protein sequence ID" value="TraesROB_scaffold_016850_01G000100.1"/>
    <property type="gene ID" value="TraesROB_scaffold_016850_01G000100"/>
</dbReference>
<dbReference type="SUPFAM" id="SSF50199">
    <property type="entry name" value="Staphylococcal nuclease"/>
    <property type="match status" value="1"/>
</dbReference>
<accession>A0A3B6KG94</accession>
<evidence type="ECO:0000313" key="4">
    <source>
        <dbReference type="Proteomes" id="UP000019116"/>
    </source>
</evidence>
<dbReference type="Gramene" id="TraesCAD_scaffold_032204_01G000300.1">
    <property type="protein sequence ID" value="TraesCAD_scaffold_032204_01G000300.1"/>
    <property type="gene ID" value="TraesCAD_scaffold_032204_01G000300"/>
</dbReference>
<dbReference type="PANTHER" id="PTHR12302">
    <property type="entry name" value="EBNA2 BINDING PROTEIN P100"/>
    <property type="match status" value="1"/>
</dbReference>
<dbReference type="Proteomes" id="UP000019116">
    <property type="component" value="Chromosome 5A"/>
</dbReference>
<dbReference type="Pfam" id="PF00565">
    <property type="entry name" value="SNase"/>
    <property type="match status" value="1"/>
</dbReference>
<proteinExistence type="predicted"/>
<organism evidence="3">
    <name type="scientific">Triticum aestivum</name>
    <name type="common">Wheat</name>
    <dbReference type="NCBI Taxonomy" id="4565"/>
    <lineage>
        <taxon>Eukaryota</taxon>
        <taxon>Viridiplantae</taxon>
        <taxon>Streptophyta</taxon>
        <taxon>Embryophyta</taxon>
        <taxon>Tracheophyta</taxon>
        <taxon>Spermatophyta</taxon>
        <taxon>Magnoliopsida</taxon>
        <taxon>Liliopsida</taxon>
        <taxon>Poales</taxon>
        <taxon>Poaceae</taxon>
        <taxon>BOP clade</taxon>
        <taxon>Pooideae</taxon>
        <taxon>Triticodae</taxon>
        <taxon>Triticeae</taxon>
        <taxon>Triticinae</taxon>
        <taxon>Triticum</taxon>
    </lineage>
</organism>
<dbReference type="Gene3D" id="2.40.50.90">
    <property type="match status" value="1"/>
</dbReference>
<reference evidence="3" key="1">
    <citation type="submission" date="2018-08" db="EMBL/GenBank/DDBJ databases">
        <authorList>
            <person name="Rossello M."/>
        </authorList>
    </citation>
    <scope>NUCLEOTIDE SEQUENCE [LARGE SCALE GENOMIC DNA]</scope>
    <source>
        <strain evidence="3">cv. Chinese Spring</strain>
    </source>
</reference>
<feature type="region of interest" description="Disordered" evidence="1">
    <location>
        <begin position="41"/>
        <end position="170"/>
    </location>
</feature>
<keyword evidence="4" id="KW-1185">Reference proteome</keyword>
<dbReference type="GeneID" id="123103194"/>
<dbReference type="OrthoDB" id="430293at2759"/>
<dbReference type="Gramene" id="TraesWEE_scaffold_098705_01G000300.1">
    <property type="protein sequence ID" value="TraesWEE_scaffold_098705_01G000300.1"/>
    <property type="gene ID" value="TraesWEE_scaffold_098705_01G000300"/>
</dbReference>
<evidence type="ECO:0000259" key="2">
    <source>
        <dbReference type="PROSITE" id="PS50830"/>
    </source>
</evidence>
<dbReference type="STRING" id="4565.A0A3B6KG94"/>
<feature type="compositionally biased region" description="Low complexity" evidence="1">
    <location>
        <begin position="126"/>
        <end position="139"/>
    </location>
</feature>
<feature type="domain" description="TNase-like" evidence="2">
    <location>
        <begin position="315"/>
        <end position="491"/>
    </location>
</feature>
<dbReference type="Gramene" id="TraesLAC5A03G02599450.1">
    <property type="protein sequence ID" value="TraesLAC5A03G02599450.1"/>
    <property type="gene ID" value="TraesLAC5A03G02599450"/>
</dbReference>
<dbReference type="Gramene" id="TraesLDM5A03G02649190.1">
    <property type="protein sequence ID" value="TraesLDM5A03G02649190.1"/>
    <property type="gene ID" value="TraesLDM5A03G02649190"/>
</dbReference>
<dbReference type="Gramene" id="TraesCS5A03G0413400.1">
    <property type="protein sequence ID" value="TraesCS5A03G0413400.1.CDS"/>
    <property type="gene ID" value="TraesCS5A03G0413400"/>
</dbReference>
<sequence length="540" mass="59782">MGNALWCCCKGEDDDDGYVYLGGDDDQHAYYYPAPAAVSRSRPHYQPAAGSSPTQGSSLRWPQSPPAPPSRPRLQLHAPPSPPPACSAAASTSRGSLTLRPQPPPAAPTPRPQRQLHAPPVPHGVPSSTSASSSSILPSQPAPVPASRPHKRGPQQPSSPVTHGHGVAVASSTSTCMLLRPQKQKPRPPPPISHGVVAVDSPASTTSCLLRFEQDLLNFVLTKMVPERLGEHVTSSKKAQAKWYRNISEAYVKTEPPPRTLAEAAMLVATALGRIQGANLEGVLAYYGFPIPMPPVVTTEHHPASLPDGVQFVLKTLPIYAKCIGDGDGFTAYVDTADPTESTNVPQEVREAVNAMLQTPKHRNSQQKNVLQSKLNKAGYRIIYTSKYEILARQYRFRLRGIDAPEMGMQYGKESQNALVNLIAGKSVMVYVYGQDQYDRCVGDIYCDGVFIQEQMLKEGHAWHYKIYDKRKEFAKWEMKARDARRGLWASDNPEKPWDWKRKHNVRNETSDNLDKTWEWRRKSHNARHQNTSIQVTLCT</sequence>
<dbReference type="PANTHER" id="PTHR12302:SF17">
    <property type="entry name" value="STAPHYLOCOCCAL-LIKE NUCLEASE CAN3-RELATED"/>
    <property type="match status" value="1"/>
</dbReference>
<dbReference type="AlphaFoldDB" id="A0A3B6KG94"/>
<evidence type="ECO:0000256" key="1">
    <source>
        <dbReference type="SAM" id="MobiDB-lite"/>
    </source>
</evidence>